<protein>
    <submittedName>
        <fullName evidence="3">Uncharacterized protein</fullName>
    </submittedName>
</protein>
<feature type="region of interest" description="Disordered" evidence="1">
    <location>
        <begin position="1"/>
        <end position="56"/>
    </location>
</feature>
<sequence length="56" mass="6221">MRGFTLLSKNQTPNYGQIAPLPYGSLGRGKGYGNKPKQKIRSGAPKADRHQVMSYR</sequence>
<evidence type="ECO:0000313" key="3">
    <source>
        <dbReference type="EMBL" id="CEK93051.1"/>
    </source>
</evidence>
<proteinExistence type="predicted"/>
<dbReference type="EMBL" id="HACG01046185">
    <property type="protein sequence ID" value="CEK93050.1"/>
    <property type="molecule type" value="Transcribed_RNA"/>
</dbReference>
<dbReference type="EMBL" id="HACG01046186">
    <property type="protein sequence ID" value="CEK93051.1"/>
    <property type="molecule type" value="Transcribed_RNA"/>
</dbReference>
<feature type="compositionally biased region" description="Basic and acidic residues" evidence="1">
    <location>
        <begin position="46"/>
        <end position="56"/>
    </location>
</feature>
<reference evidence="3" key="1">
    <citation type="submission" date="2014-12" db="EMBL/GenBank/DDBJ databases">
        <title>Insight into the proteome of Arion vulgaris.</title>
        <authorList>
            <person name="Aradska J."/>
            <person name="Bulat T."/>
            <person name="Smidak R."/>
            <person name="Sarate P."/>
            <person name="Gangsoo J."/>
            <person name="Sialana F."/>
            <person name="Bilban M."/>
            <person name="Lubec G."/>
        </authorList>
    </citation>
    <scope>NUCLEOTIDE SEQUENCE</scope>
    <source>
        <tissue evidence="3">Skin</tissue>
    </source>
</reference>
<accession>A0A0B7BL32</accession>
<gene>
    <name evidence="3" type="primary">ORF191769</name>
    <name evidence="2" type="synonym">ORF191766</name>
</gene>
<organism evidence="3">
    <name type="scientific">Arion vulgaris</name>
    <dbReference type="NCBI Taxonomy" id="1028688"/>
    <lineage>
        <taxon>Eukaryota</taxon>
        <taxon>Metazoa</taxon>
        <taxon>Spiralia</taxon>
        <taxon>Lophotrochozoa</taxon>
        <taxon>Mollusca</taxon>
        <taxon>Gastropoda</taxon>
        <taxon>Heterobranchia</taxon>
        <taxon>Euthyneura</taxon>
        <taxon>Panpulmonata</taxon>
        <taxon>Eupulmonata</taxon>
        <taxon>Stylommatophora</taxon>
        <taxon>Helicina</taxon>
        <taxon>Arionoidea</taxon>
        <taxon>Arionidae</taxon>
        <taxon>Arion</taxon>
    </lineage>
</organism>
<dbReference type="AlphaFoldDB" id="A0A0B7BL32"/>
<name>A0A0B7BL32_9EUPU</name>
<evidence type="ECO:0000313" key="2">
    <source>
        <dbReference type="EMBL" id="CEK93050.1"/>
    </source>
</evidence>
<evidence type="ECO:0000256" key="1">
    <source>
        <dbReference type="SAM" id="MobiDB-lite"/>
    </source>
</evidence>